<feature type="compositionally biased region" description="Low complexity" evidence="1">
    <location>
        <begin position="17"/>
        <end position="35"/>
    </location>
</feature>
<proteinExistence type="predicted"/>
<feature type="region of interest" description="Disordered" evidence="1">
    <location>
        <begin position="1"/>
        <end position="46"/>
    </location>
</feature>
<feature type="compositionally biased region" description="Basic and acidic residues" evidence="1">
    <location>
        <begin position="459"/>
        <end position="469"/>
    </location>
</feature>
<feature type="compositionally biased region" description="Basic and acidic residues" evidence="1">
    <location>
        <begin position="564"/>
        <end position="573"/>
    </location>
</feature>
<protein>
    <submittedName>
        <fullName evidence="2">Uncharacterized protein</fullName>
    </submittedName>
</protein>
<feature type="compositionally biased region" description="Polar residues" evidence="1">
    <location>
        <begin position="598"/>
        <end position="609"/>
    </location>
</feature>
<feature type="region of interest" description="Disordered" evidence="1">
    <location>
        <begin position="111"/>
        <end position="217"/>
    </location>
</feature>
<dbReference type="OrthoDB" id="4769955at2759"/>
<feature type="compositionally biased region" description="Basic and acidic residues" evidence="1">
    <location>
        <begin position="141"/>
        <end position="152"/>
    </location>
</feature>
<feature type="region of interest" description="Disordered" evidence="1">
    <location>
        <begin position="393"/>
        <end position="427"/>
    </location>
</feature>
<feature type="compositionally biased region" description="Low complexity" evidence="1">
    <location>
        <begin position="579"/>
        <end position="589"/>
    </location>
</feature>
<feature type="compositionally biased region" description="Low complexity" evidence="1">
    <location>
        <begin position="528"/>
        <end position="540"/>
    </location>
</feature>
<feature type="region of interest" description="Disordered" evidence="1">
    <location>
        <begin position="281"/>
        <end position="359"/>
    </location>
</feature>
<keyword evidence="3" id="KW-1185">Reference proteome</keyword>
<organism evidence="2 3">
    <name type="scientific">Xylaria flabelliformis</name>
    <dbReference type="NCBI Taxonomy" id="2512241"/>
    <lineage>
        <taxon>Eukaryota</taxon>
        <taxon>Fungi</taxon>
        <taxon>Dikarya</taxon>
        <taxon>Ascomycota</taxon>
        <taxon>Pezizomycotina</taxon>
        <taxon>Sordariomycetes</taxon>
        <taxon>Xylariomycetidae</taxon>
        <taxon>Xylariales</taxon>
        <taxon>Xylariaceae</taxon>
        <taxon>Xylaria</taxon>
    </lineage>
</organism>
<feature type="compositionally biased region" description="Low complexity" evidence="1">
    <location>
        <begin position="480"/>
        <end position="494"/>
    </location>
</feature>
<comment type="caution">
    <text evidence="2">The sequence shown here is derived from an EMBL/GenBank/DDBJ whole genome shotgun (WGS) entry which is preliminary data.</text>
</comment>
<feature type="compositionally biased region" description="Polar residues" evidence="1">
    <location>
        <begin position="111"/>
        <end position="125"/>
    </location>
</feature>
<reference evidence="3" key="1">
    <citation type="submission" date="2019-06" db="EMBL/GenBank/DDBJ databases">
        <title>Draft genome sequence of the griseofulvin-producing fungus Xylaria cubensis strain G536.</title>
        <authorList>
            <person name="Mead M.E."/>
            <person name="Raja H.A."/>
            <person name="Steenwyk J.L."/>
            <person name="Knowles S.L."/>
            <person name="Oberlies N.H."/>
            <person name="Rokas A."/>
        </authorList>
    </citation>
    <scope>NUCLEOTIDE SEQUENCE [LARGE SCALE GENOMIC DNA]</scope>
    <source>
        <strain evidence="3">G536</strain>
    </source>
</reference>
<feature type="region of interest" description="Disordered" evidence="1">
    <location>
        <begin position="70"/>
        <end position="99"/>
    </location>
</feature>
<dbReference type="EMBL" id="VFLP01000004">
    <property type="protein sequence ID" value="TRX98083.1"/>
    <property type="molecule type" value="Genomic_DNA"/>
</dbReference>
<feature type="compositionally biased region" description="Low complexity" evidence="1">
    <location>
        <begin position="1"/>
        <end position="10"/>
    </location>
</feature>
<name>A0A553ICZ8_9PEZI</name>
<feature type="compositionally biased region" description="Basic residues" evidence="1">
    <location>
        <begin position="629"/>
        <end position="643"/>
    </location>
</feature>
<dbReference type="Proteomes" id="UP000319160">
    <property type="component" value="Unassembled WGS sequence"/>
</dbReference>
<evidence type="ECO:0000313" key="2">
    <source>
        <dbReference type="EMBL" id="TRX98083.1"/>
    </source>
</evidence>
<evidence type="ECO:0000313" key="3">
    <source>
        <dbReference type="Proteomes" id="UP000319160"/>
    </source>
</evidence>
<evidence type="ECO:0000256" key="1">
    <source>
        <dbReference type="SAM" id="MobiDB-lite"/>
    </source>
</evidence>
<feature type="compositionally biased region" description="Low complexity" evidence="1">
    <location>
        <begin position="610"/>
        <end position="622"/>
    </location>
</feature>
<accession>A0A553ICZ8</accession>
<feature type="compositionally biased region" description="Polar residues" evidence="1">
    <location>
        <begin position="508"/>
        <end position="527"/>
    </location>
</feature>
<dbReference type="AlphaFoldDB" id="A0A553ICZ8"/>
<feature type="compositionally biased region" description="Polar residues" evidence="1">
    <location>
        <begin position="162"/>
        <end position="199"/>
    </location>
</feature>
<gene>
    <name evidence="2" type="ORF">FHL15_001293</name>
</gene>
<sequence length="688" mass="74192">MSGSARARGGPAPPAVTQPTVAKSKVSKSGSTSTAQLAVKKKKKTKNVIVIDSDDEDVSDYGGYACDSANGLPTPRHTSSVFSDHAVPETPTKNGGRASGRIAALVRSLNPTLRNSPATTVSSSDLDCPHSSKKTNGLVHRRGESSIKDADTSGRGFLHTPCSFTSSNSPRGAQLSKSQSCRTSDGIETSRQKPNNTLTPAAIKSSEPALPRPSSTLPLAFAPAVKPRIYSASRPGGRQNVDIKSKKLEAFGFVSATSLLPRNTTRDATTIPPITNTQNAPAAAVTTLPNAKLEPVSKTTSKPIKQEPSKVRFSATRLLPRTPEKPVRAKRAHTPSYSSGTHKDPYAISSDSDDGNPYSCPPLRSFAEIADTYETASDVEAVLNQFPAWLDSPSPTPRSTTSSILGKRLWGDGTGNRGRGGGDDSRRVRFCEGDGFSTSPVPAKRAIAPSRRLTPFEEERATFSAKRDASPITVITSPARLTSSTERTSSPTRRAGPLKRADPLVRKTSLTQRDTFPLQEQLTPTRQTTTSLNSSYSCSSPPLAKKPSTTPRVEIAISDSEPEPASRRDHSNEEDMDMNMDPNPNPNSNLSPDHGINNCCQNRGKNSIHQQQQKGGSNSSSSIPIREKEKKKKKKRRKRKKGGHNNDVVASGRHRNRDRGTWKDGKRLKREMKGFDGLHFTFISSMLS</sequence>
<feature type="region of interest" description="Disordered" evidence="1">
    <location>
        <begin position="459"/>
        <end position="664"/>
    </location>
</feature>